<dbReference type="AlphaFoldDB" id="A0A1S1PG23"/>
<accession>A0A1S1PG23</accession>
<protein>
    <submittedName>
        <fullName evidence="4">UDP-N-acetylglucosamine 2-epimerase</fullName>
    </submittedName>
</protein>
<comment type="caution">
    <text evidence="4">The sequence shown here is derived from an EMBL/GenBank/DDBJ whole genome shotgun (WGS) entry which is preliminary data.</text>
</comment>
<evidence type="ECO:0000259" key="3">
    <source>
        <dbReference type="Pfam" id="PF02350"/>
    </source>
</evidence>
<name>A0A1S1PG23_9ACTN</name>
<dbReference type="InterPro" id="IPR029767">
    <property type="entry name" value="WecB-like"/>
</dbReference>
<dbReference type="GO" id="GO:0016853">
    <property type="term" value="F:isomerase activity"/>
    <property type="evidence" value="ECO:0007669"/>
    <property type="project" value="UniProtKB-KW"/>
</dbReference>
<dbReference type="Gene3D" id="3.40.50.2000">
    <property type="entry name" value="Glycogen Phosphorylase B"/>
    <property type="match status" value="2"/>
</dbReference>
<reference evidence="5" key="1">
    <citation type="submission" date="2016-07" db="EMBL/GenBank/DDBJ databases">
        <title>Frankia sp. NRRL B-16219 Genome sequencing.</title>
        <authorList>
            <person name="Ghodhbane-Gtari F."/>
            <person name="Swanson E."/>
            <person name="Gueddou A."/>
            <person name="Louati M."/>
            <person name="Nouioui I."/>
            <person name="Hezbri K."/>
            <person name="Abebe-Akele F."/>
            <person name="Simpson S."/>
            <person name="Morris K."/>
            <person name="Thomas K."/>
            <person name="Gtari M."/>
            <person name="Tisa L.S."/>
        </authorList>
    </citation>
    <scope>NUCLEOTIDE SEQUENCE [LARGE SCALE GENOMIC DNA]</scope>
    <source>
        <strain evidence="5">NRRL B-16219</strain>
    </source>
</reference>
<dbReference type="Proteomes" id="UP000179769">
    <property type="component" value="Unassembled WGS sequence"/>
</dbReference>
<dbReference type="NCBIfam" id="TIGR00236">
    <property type="entry name" value="wecB"/>
    <property type="match status" value="1"/>
</dbReference>
<dbReference type="PANTHER" id="PTHR43174:SF1">
    <property type="entry name" value="UDP-N-ACETYLGLUCOSAMINE 2-EPIMERASE"/>
    <property type="match status" value="1"/>
</dbReference>
<feature type="domain" description="UDP-N-acetylglucosamine 2-epimerase" evidence="3">
    <location>
        <begin position="37"/>
        <end position="361"/>
    </location>
</feature>
<dbReference type="CDD" id="cd03786">
    <property type="entry name" value="GTB_UDP-GlcNAc_2-Epimerase"/>
    <property type="match status" value="1"/>
</dbReference>
<evidence type="ECO:0000256" key="1">
    <source>
        <dbReference type="RuleBase" id="RU003513"/>
    </source>
</evidence>
<evidence type="ECO:0000256" key="2">
    <source>
        <dbReference type="SAM" id="MobiDB-lite"/>
    </source>
</evidence>
<dbReference type="EMBL" id="MAXA01000271">
    <property type="protein sequence ID" value="OHV20151.1"/>
    <property type="molecule type" value="Genomic_DNA"/>
</dbReference>
<keyword evidence="5" id="KW-1185">Reference proteome</keyword>
<dbReference type="SUPFAM" id="SSF53756">
    <property type="entry name" value="UDP-Glycosyltransferase/glycogen phosphorylase"/>
    <property type="match status" value="1"/>
</dbReference>
<sequence length="398" mass="41611">MPDQGALPAAGLHAVVIAGARPNFIKVKPVLDALAADGARTSFVHTGQHYDEAMSDVFFADLGLRQPDHHLEAGSGSHAVQTAAVMTAFEPLLARLAPDVVVVVGDVNSTLACALVAAKANVPVAHVEAGLRSGDRTMPEEINRIVTDRVSDLLFAPSPEGVVHLLAEGARPESVHLAGNVMVDTLLACRERARSRPVLADLGLTPGEYGLVTLHRPSNVDDPAVLDGLLTALGEIARRCPLVFPVHPRTAGRLAGRLPDGVRALGPAGYLDCVALQMGARLVLTDSGGVQEESTVLGVPCLTLRESTERPITVAEGTNRVVGCSPTAITAGAFEVLDRPPPPRCPDLWDGHAGRRISAVLGRTLERRARRGSGERPRGQAATASDLLPAASTVDHGA</sequence>
<feature type="compositionally biased region" description="Basic and acidic residues" evidence="2">
    <location>
        <begin position="368"/>
        <end position="378"/>
    </location>
</feature>
<comment type="similarity">
    <text evidence="1">Belongs to the UDP-N-acetylglucosamine 2-epimerase family.</text>
</comment>
<dbReference type="OrthoDB" id="9803238at2"/>
<organism evidence="4 5">
    <name type="scientific">Parafrankia soli</name>
    <dbReference type="NCBI Taxonomy" id="2599596"/>
    <lineage>
        <taxon>Bacteria</taxon>
        <taxon>Bacillati</taxon>
        <taxon>Actinomycetota</taxon>
        <taxon>Actinomycetes</taxon>
        <taxon>Frankiales</taxon>
        <taxon>Frankiaceae</taxon>
        <taxon>Parafrankia</taxon>
    </lineage>
</organism>
<gene>
    <name evidence="4" type="ORF">BBK14_28470</name>
</gene>
<evidence type="ECO:0000313" key="5">
    <source>
        <dbReference type="Proteomes" id="UP000179769"/>
    </source>
</evidence>
<evidence type="ECO:0000313" key="4">
    <source>
        <dbReference type="EMBL" id="OHV20151.1"/>
    </source>
</evidence>
<feature type="region of interest" description="Disordered" evidence="2">
    <location>
        <begin position="368"/>
        <end position="398"/>
    </location>
</feature>
<proteinExistence type="inferred from homology"/>
<dbReference type="PANTHER" id="PTHR43174">
    <property type="entry name" value="UDP-N-ACETYLGLUCOSAMINE 2-EPIMERASE"/>
    <property type="match status" value="1"/>
</dbReference>
<dbReference type="Pfam" id="PF02350">
    <property type="entry name" value="Epimerase_2"/>
    <property type="match status" value="1"/>
</dbReference>
<dbReference type="RefSeq" id="WP_071066971.1">
    <property type="nucleotide sequence ID" value="NZ_MAXA01000271.1"/>
</dbReference>
<keyword evidence="1" id="KW-0413">Isomerase</keyword>
<dbReference type="InterPro" id="IPR003331">
    <property type="entry name" value="UDP_GlcNAc_Epimerase_2_dom"/>
</dbReference>